<organism evidence="3 4">
    <name type="scientific">Immersiella caudata</name>
    <dbReference type="NCBI Taxonomy" id="314043"/>
    <lineage>
        <taxon>Eukaryota</taxon>
        <taxon>Fungi</taxon>
        <taxon>Dikarya</taxon>
        <taxon>Ascomycota</taxon>
        <taxon>Pezizomycotina</taxon>
        <taxon>Sordariomycetes</taxon>
        <taxon>Sordariomycetidae</taxon>
        <taxon>Sordariales</taxon>
        <taxon>Lasiosphaeriaceae</taxon>
        <taxon>Immersiella</taxon>
    </lineage>
</organism>
<dbReference type="Proteomes" id="UP001175000">
    <property type="component" value="Unassembled WGS sequence"/>
</dbReference>
<dbReference type="InterPro" id="IPR018830">
    <property type="entry name" value="DUF2434"/>
</dbReference>
<feature type="transmembrane region" description="Helical" evidence="2">
    <location>
        <begin position="144"/>
        <end position="164"/>
    </location>
</feature>
<feature type="transmembrane region" description="Helical" evidence="2">
    <location>
        <begin position="275"/>
        <end position="293"/>
    </location>
</feature>
<evidence type="ECO:0000313" key="4">
    <source>
        <dbReference type="Proteomes" id="UP001175000"/>
    </source>
</evidence>
<feature type="transmembrane region" description="Helical" evidence="2">
    <location>
        <begin position="224"/>
        <end position="246"/>
    </location>
</feature>
<gene>
    <name evidence="3" type="ORF">B0T14DRAFT_196163</name>
</gene>
<dbReference type="AlphaFoldDB" id="A0AA39WZC9"/>
<feature type="compositionally biased region" description="Polar residues" evidence="1">
    <location>
        <begin position="572"/>
        <end position="593"/>
    </location>
</feature>
<feature type="compositionally biased region" description="Basic residues" evidence="1">
    <location>
        <begin position="34"/>
        <end position="55"/>
    </location>
</feature>
<reference evidence="3" key="1">
    <citation type="submission" date="2023-06" db="EMBL/GenBank/DDBJ databases">
        <title>Genome-scale phylogeny and comparative genomics of the fungal order Sordariales.</title>
        <authorList>
            <consortium name="Lawrence Berkeley National Laboratory"/>
            <person name="Hensen N."/>
            <person name="Bonometti L."/>
            <person name="Westerberg I."/>
            <person name="Brannstrom I.O."/>
            <person name="Guillou S."/>
            <person name="Cros-Aarteil S."/>
            <person name="Calhoun S."/>
            <person name="Haridas S."/>
            <person name="Kuo A."/>
            <person name="Mondo S."/>
            <person name="Pangilinan J."/>
            <person name="Riley R."/>
            <person name="Labutti K."/>
            <person name="Andreopoulos B."/>
            <person name="Lipzen A."/>
            <person name="Chen C."/>
            <person name="Yanf M."/>
            <person name="Daum C."/>
            <person name="Ng V."/>
            <person name="Clum A."/>
            <person name="Steindorff A."/>
            <person name="Ohm R."/>
            <person name="Martin F."/>
            <person name="Silar P."/>
            <person name="Natvig D."/>
            <person name="Lalanne C."/>
            <person name="Gautier V."/>
            <person name="Ament-Velasquez S.L."/>
            <person name="Kruys A."/>
            <person name="Hutchinson M.I."/>
            <person name="Powell A.J."/>
            <person name="Barry K."/>
            <person name="Miller A.N."/>
            <person name="Grigoriev I.V."/>
            <person name="Debuchy R."/>
            <person name="Gladieux P."/>
            <person name="Thoren M.H."/>
            <person name="Johannesson H."/>
        </authorList>
    </citation>
    <scope>NUCLEOTIDE SEQUENCE</scope>
    <source>
        <strain evidence="3">CBS 606.72</strain>
    </source>
</reference>
<accession>A0AA39WZC9</accession>
<feature type="transmembrane region" description="Helical" evidence="2">
    <location>
        <begin position="355"/>
        <end position="378"/>
    </location>
</feature>
<evidence type="ECO:0000313" key="3">
    <source>
        <dbReference type="EMBL" id="KAK0624429.1"/>
    </source>
</evidence>
<protein>
    <submittedName>
        <fullName evidence="3">Uncharacterized protein</fullName>
    </submittedName>
</protein>
<feature type="region of interest" description="Disordered" evidence="1">
    <location>
        <begin position="435"/>
        <end position="475"/>
    </location>
</feature>
<sequence length="593" mass="67610">MPPSLPYFLPAGNCTTKPSSKHRSRPISTCAPARPHRHVPPRRPRHHPLPRRRQLERHADRGGPPQQDNARVLELHALHQPDHLQHFVTWCYRPTHPIGQRGSIGIAFAVLYTIGLGLTVVVLNKHGKLHLPVEKRFYPIGRRWQWYWALVACATAIVSLFTSIDVDRYFLPELPIILTSFFWYMMQMGAMALVWEAARHWGSWMERQYIDPDPFRLAQDDRRAILELWVPIFYYFWWWLNFFLIIPRNWGQIERQRYPEQIILDAIPAATDGRFKAASFCLVVCWLITFFYLRHSIKHYCPRNEGLFNKAVGLIRFIPWRFYILLFIAAAIPSYQALVAWEFAWSPLNVDGLHAAIFIGGYVPTLLLVYIQIVYGFITPNEDLELKRQRRIRGAGLDAELGIAPKPSWWRGVRRAAEGGGPTERMQDRIARNVREVQGSKPKPTAARNADALATTSEAPPPSATDAVEMGSLPSRPLPQQTADLLGPISPGDFGTARAIANRYDGLGERTRSERVMQHATTLLFSNSTQDASAAARRREELMIDGPPPYAETLPPYVERNSRPNALDREMSANSTTGSINSPPQQIRSMLDV</sequence>
<feature type="region of interest" description="Disordered" evidence="1">
    <location>
        <begin position="1"/>
        <end position="68"/>
    </location>
</feature>
<keyword evidence="2" id="KW-0472">Membrane</keyword>
<feature type="transmembrane region" description="Helical" evidence="2">
    <location>
        <begin position="104"/>
        <end position="123"/>
    </location>
</feature>
<feature type="region of interest" description="Disordered" evidence="1">
    <location>
        <begin position="569"/>
        <end position="593"/>
    </location>
</feature>
<proteinExistence type="predicted"/>
<comment type="caution">
    <text evidence="3">The sequence shown here is derived from an EMBL/GenBank/DDBJ whole genome shotgun (WGS) entry which is preliminary data.</text>
</comment>
<evidence type="ECO:0000256" key="2">
    <source>
        <dbReference type="SAM" id="Phobius"/>
    </source>
</evidence>
<feature type="transmembrane region" description="Helical" evidence="2">
    <location>
        <begin position="176"/>
        <end position="198"/>
    </location>
</feature>
<keyword evidence="2" id="KW-1133">Transmembrane helix</keyword>
<dbReference type="Pfam" id="PF10361">
    <property type="entry name" value="DUF2434"/>
    <property type="match status" value="1"/>
</dbReference>
<evidence type="ECO:0000256" key="1">
    <source>
        <dbReference type="SAM" id="MobiDB-lite"/>
    </source>
</evidence>
<keyword evidence="2" id="KW-0812">Transmembrane</keyword>
<dbReference type="EMBL" id="JAULSU010000003">
    <property type="protein sequence ID" value="KAK0624429.1"/>
    <property type="molecule type" value="Genomic_DNA"/>
</dbReference>
<feature type="transmembrane region" description="Helical" evidence="2">
    <location>
        <begin position="314"/>
        <end position="335"/>
    </location>
</feature>
<name>A0AA39WZC9_9PEZI</name>
<keyword evidence="4" id="KW-1185">Reference proteome</keyword>